<dbReference type="AlphaFoldDB" id="A0A5B7CNB6"/>
<protein>
    <submittedName>
        <fullName evidence="1">Uncharacterized protein</fullName>
    </submittedName>
</protein>
<proteinExistence type="predicted"/>
<name>A0A5B7CNB6_PORTR</name>
<evidence type="ECO:0000313" key="2">
    <source>
        <dbReference type="Proteomes" id="UP000324222"/>
    </source>
</evidence>
<dbReference type="Proteomes" id="UP000324222">
    <property type="component" value="Unassembled WGS sequence"/>
</dbReference>
<dbReference type="EMBL" id="VSRR010000101">
    <property type="protein sequence ID" value="MPC10114.1"/>
    <property type="molecule type" value="Genomic_DNA"/>
</dbReference>
<reference evidence="1 2" key="1">
    <citation type="submission" date="2019-05" db="EMBL/GenBank/DDBJ databases">
        <title>Another draft genome of Portunus trituberculatus and its Hox gene families provides insights of decapod evolution.</title>
        <authorList>
            <person name="Jeong J.-H."/>
            <person name="Song I."/>
            <person name="Kim S."/>
            <person name="Choi T."/>
            <person name="Kim D."/>
            <person name="Ryu S."/>
            <person name="Kim W."/>
        </authorList>
    </citation>
    <scope>NUCLEOTIDE SEQUENCE [LARGE SCALE GENOMIC DNA]</scope>
    <source>
        <tissue evidence="1">Muscle</tissue>
    </source>
</reference>
<sequence>MSRHLGHLVHHAVTPVLPTGWLPANSSYLSVLEPTSSTCWTGRNEWVASQVTKKSLSSIMKTCGTAKTHKTFKEVAQNVLLQQVMTLSIDSLVTHNQPHCTLCHLLTTPYTINRSHTKESLIKIIFIASFTNGSVPTPEELANHSATILSAAP</sequence>
<keyword evidence="2" id="KW-1185">Reference proteome</keyword>
<comment type="caution">
    <text evidence="1">The sequence shown here is derived from an EMBL/GenBank/DDBJ whole genome shotgun (WGS) entry which is preliminary data.</text>
</comment>
<evidence type="ECO:0000313" key="1">
    <source>
        <dbReference type="EMBL" id="MPC10114.1"/>
    </source>
</evidence>
<gene>
    <name evidence="1" type="ORF">E2C01_002743</name>
</gene>
<organism evidence="1 2">
    <name type="scientific">Portunus trituberculatus</name>
    <name type="common">Swimming crab</name>
    <name type="synonym">Neptunus trituberculatus</name>
    <dbReference type="NCBI Taxonomy" id="210409"/>
    <lineage>
        <taxon>Eukaryota</taxon>
        <taxon>Metazoa</taxon>
        <taxon>Ecdysozoa</taxon>
        <taxon>Arthropoda</taxon>
        <taxon>Crustacea</taxon>
        <taxon>Multicrustacea</taxon>
        <taxon>Malacostraca</taxon>
        <taxon>Eumalacostraca</taxon>
        <taxon>Eucarida</taxon>
        <taxon>Decapoda</taxon>
        <taxon>Pleocyemata</taxon>
        <taxon>Brachyura</taxon>
        <taxon>Eubrachyura</taxon>
        <taxon>Portunoidea</taxon>
        <taxon>Portunidae</taxon>
        <taxon>Portuninae</taxon>
        <taxon>Portunus</taxon>
    </lineage>
</organism>
<accession>A0A5B7CNB6</accession>